<evidence type="ECO:0000313" key="2">
    <source>
        <dbReference type="Proteomes" id="UP000187439"/>
    </source>
</evidence>
<gene>
    <name evidence="1" type="ORF">BSK52_03485</name>
</gene>
<evidence type="ECO:0000313" key="1">
    <source>
        <dbReference type="EMBL" id="OMD43485.1"/>
    </source>
</evidence>
<dbReference type="AlphaFoldDB" id="A0A1R0Y7Z8"/>
<dbReference type="RefSeq" id="WP_042130074.1">
    <property type="nucleotide sequence ID" value="NZ_MPTC01000002.1"/>
</dbReference>
<proteinExistence type="predicted"/>
<comment type="caution">
    <text evidence="1">The sequence shown here is derived from an EMBL/GenBank/DDBJ whole genome shotgun (WGS) entry which is preliminary data.</text>
</comment>
<accession>A0A1R0Y7Z8</accession>
<reference evidence="1 2" key="1">
    <citation type="submission" date="2016-10" db="EMBL/GenBank/DDBJ databases">
        <title>Paenibacillus species isolates.</title>
        <authorList>
            <person name="Beno S.M."/>
        </authorList>
    </citation>
    <scope>NUCLEOTIDE SEQUENCE [LARGE SCALE GENOMIC DNA]</scope>
    <source>
        <strain evidence="1 2">FSL H7-0710</strain>
    </source>
</reference>
<sequence length="70" mass="8188">MGFQHLFKQLGWQWLIGERELLTESIQSAISRILAPEIDVKQSVFGFCNAFNPVQDNERNFFRRAGEIYP</sequence>
<dbReference type="Proteomes" id="UP000187439">
    <property type="component" value="Unassembled WGS sequence"/>
</dbReference>
<dbReference type="EMBL" id="MPTC01000002">
    <property type="protein sequence ID" value="OMD43485.1"/>
    <property type="molecule type" value="Genomic_DNA"/>
</dbReference>
<name>A0A1R0Y7Z8_9BACL</name>
<organism evidence="1 2">
    <name type="scientific">Paenibacillus odorifer</name>
    <dbReference type="NCBI Taxonomy" id="189426"/>
    <lineage>
        <taxon>Bacteria</taxon>
        <taxon>Bacillati</taxon>
        <taxon>Bacillota</taxon>
        <taxon>Bacilli</taxon>
        <taxon>Bacillales</taxon>
        <taxon>Paenibacillaceae</taxon>
        <taxon>Paenibacillus</taxon>
    </lineage>
</organism>
<protein>
    <submittedName>
        <fullName evidence="1">Uncharacterized protein</fullName>
    </submittedName>
</protein>